<dbReference type="SMART" id="SM00530">
    <property type="entry name" value="HTH_XRE"/>
    <property type="match status" value="1"/>
</dbReference>
<evidence type="ECO:0000259" key="2">
    <source>
        <dbReference type="PROSITE" id="PS50943"/>
    </source>
</evidence>
<dbReference type="AlphaFoldDB" id="A0A1C6GB05"/>
<dbReference type="PROSITE" id="PS50943">
    <property type="entry name" value="HTH_CROC1"/>
    <property type="match status" value="1"/>
</dbReference>
<dbReference type="EMBL" id="FMHG01000001">
    <property type="protein sequence ID" value="SCJ42420.1"/>
    <property type="molecule type" value="Genomic_DNA"/>
</dbReference>
<gene>
    <name evidence="3" type="ORF">SAMEA3545359_00300</name>
</gene>
<name>A0A1C6GB05_9FIRM</name>
<dbReference type="InterPro" id="IPR001387">
    <property type="entry name" value="Cro/C1-type_HTH"/>
</dbReference>
<dbReference type="CDD" id="cd00093">
    <property type="entry name" value="HTH_XRE"/>
    <property type="match status" value="1"/>
</dbReference>
<proteinExistence type="predicted"/>
<feature type="region of interest" description="Disordered" evidence="1">
    <location>
        <begin position="118"/>
        <end position="139"/>
    </location>
</feature>
<dbReference type="Pfam" id="PF01381">
    <property type="entry name" value="HTH_3"/>
    <property type="match status" value="1"/>
</dbReference>
<dbReference type="GO" id="GO:0003677">
    <property type="term" value="F:DNA binding"/>
    <property type="evidence" value="ECO:0007669"/>
    <property type="project" value="InterPro"/>
</dbReference>
<dbReference type="Gene3D" id="1.10.260.40">
    <property type="entry name" value="lambda repressor-like DNA-binding domains"/>
    <property type="match status" value="1"/>
</dbReference>
<dbReference type="InterPro" id="IPR010982">
    <property type="entry name" value="Lambda_DNA-bd_dom_sf"/>
</dbReference>
<accession>A0A1C6GB05</accession>
<feature type="domain" description="HTH cro/C1-type" evidence="2">
    <location>
        <begin position="37"/>
        <end position="65"/>
    </location>
</feature>
<dbReference type="SUPFAM" id="SSF47413">
    <property type="entry name" value="lambda repressor-like DNA-binding domains"/>
    <property type="match status" value="1"/>
</dbReference>
<evidence type="ECO:0000256" key="1">
    <source>
        <dbReference type="SAM" id="MobiDB-lite"/>
    </source>
</evidence>
<sequence>MFYDRYVQLCQQAGVKPSAVGVQAGVPKSAVSNWKKKWEEGLEVLPSAETLSKLSDYFGVTTDYLLGKTGPDVAAAPADGDVTLDDFTYAFLHESRQLTAHDKEVLLNMARFMRQKLQQEQELQKEQEREQKQEREPDR</sequence>
<protein>
    <submittedName>
        <fullName evidence="3">Helix-turn-helix</fullName>
    </submittedName>
</protein>
<evidence type="ECO:0000313" key="3">
    <source>
        <dbReference type="EMBL" id="SCJ42420.1"/>
    </source>
</evidence>
<reference evidence="3" key="1">
    <citation type="submission" date="2015-09" db="EMBL/GenBank/DDBJ databases">
        <authorList>
            <consortium name="Pathogen Informatics"/>
        </authorList>
    </citation>
    <scope>NUCLEOTIDE SEQUENCE</scope>
    <source>
        <strain evidence="3">2789STDY5834896</strain>
    </source>
</reference>
<organism evidence="3">
    <name type="scientific">uncultured Anaerotruncus sp</name>
    <dbReference type="NCBI Taxonomy" id="905011"/>
    <lineage>
        <taxon>Bacteria</taxon>
        <taxon>Bacillati</taxon>
        <taxon>Bacillota</taxon>
        <taxon>Clostridia</taxon>
        <taxon>Eubacteriales</taxon>
        <taxon>Oscillospiraceae</taxon>
        <taxon>Anaerotruncus</taxon>
        <taxon>environmental samples</taxon>
    </lineage>
</organism>